<dbReference type="Proteomes" id="UP000249016">
    <property type="component" value="Unassembled WGS sequence"/>
</dbReference>
<protein>
    <submittedName>
        <fullName evidence="1">Uncharacterized protein</fullName>
    </submittedName>
</protein>
<organism evidence="1 2">
    <name type="scientific">Spirosoma telluris</name>
    <dbReference type="NCBI Taxonomy" id="2183553"/>
    <lineage>
        <taxon>Bacteria</taxon>
        <taxon>Pseudomonadati</taxon>
        <taxon>Bacteroidota</taxon>
        <taxon>Cytophagia</taxon>
        <taxon>Cytophagales</taxon>
        <taxon>Cytophagaceae</taxon>
        <taxon>Spirosoma</taxon>
    </lineage>
</organism>
<accession>A0A327NHZ0</accession>
<keyword evidence="2" id="KW-1185">Reference proteome</keyword>
<dbReference type="RefSeq" id="WP_111342548.1">
    <property type="nucleotide sequence ID" value="NZ_QLII01000001.1"/>
</dbReference>
<sequence length="63" mass="7152">MTVAEEKIKIIKKLLETSDTLLLREIASLLHIPSLTDYTNQPVSQETLLAKMNTQKKLQEKAT</sequence>
<proteinExistence type="predicted"/>
<comment type="caution">
    <text evidence="1">The sequence shown here is derived from an EMBL/GenBank/DDBJ whole genome shotgun (WGS) entry which is preliminary data.</text>
</comment>
<evidence type="ECO:0000313" key="1">
    <source>
        <dbReference type="EMBL" id="RAI74862.1"/>
    </source>
</evidence>
<evidence type="ECO:0000313" key="2">
    <source>
        <dbReference type="Proteomes" id="UP000249016"/>
    </source>
</evidence>
<dbReference type="EMBL" id="QLII01000001">
    <property type="protein sequence ID" value="RAI74862.1"/>
    <property type="molecule type" value="Genomic_DNA"/>
</dbReference>
<name>A0A327NHZ0_9BACT</name>
<gene>
    <name evidence="1" type="ORF">HMF3257_12570</name>
</gene>
<reference evidence="1 2" key="1">
    <citation type="submission" date="2018-06" db="EMBL/GenBank/DDBJ databases">
        <title>Spirosoma sp. HMF3257 Genome sequencing and assembly.</title>
        <authorList>
            <person name="Kang H."/>
            <person name="Cha I."/>
            <person name="Kim H."/>
            <person name="Kang J."/>
            <person name="Joh K."/>
        </authorList>
    </citation>
    <scope>NUCLEOTIDE SEQUENCE [LARGE SCALE GENOMIC DNA]</scope>
    <source>
        <strain evidence="1 2">HMF3257</strain>
    </source>
</reference>
<dbReference type="AlphaFoldDB" id="A0A327NHZ0"/>